<dbReference type="RefSeq" id="WP_110369770.1">
    <property type="nucleotide sequence ID" value="NZ_CP029287.2"/>
</dbReference>
<gene>
    <name evidence="2" type="ORF">DFR87_06225</name>
</gene>
<dbReference type="KEGG" id="mhk:DFR87_06225"/>
<keyword evidence="3" id="KW-1185">Reference proteome</keyword>
<protein>
    <recommendedName>
        <fullName evidence="4">DUF5658 domain-containing protein</fullName>
    </recommendedName>
</protein>
<dbReference type="STRING" id="1293036.GCA_001315825_03255"/>
<evidence type="ECO:0000256" key="1">
    <source>
        <dbReference type="SAM" id="Phobius"/>
    </source>
</evidence>
<reference evidence="3" key="3">
    <citation type="submission" date="2020-03" db="EMBL/GenBank/DDBJ databases">
        <title>Sequencing and Assembly of Multiple Reported Metal-Biooxidizing Members of the Extremely Thermoacidophilic Archaeal Family Sulfolobaceae.</title>
        <authorList>
            <person name="Counts J.A."/>
            <person name="Kelly R.M."/>
        </authorList>
    </citation>
    <scope>NUCLEOTIDE SEQUENCE [LARGE SCALE GENOMIC DNA]</scope>
    <source>
        <strain evidence="3">HO1-1</strain>
    </source>
</reference>
<feature type="transmembrane region" description="Helical" evidence="1">
    <location>
        <begin position="60"/>
        <end position="77"/>
    </location>
</feature>
<proteinExistence type="predicted"/>
<accession>A0A2U9IWV3</accession>
<evidence type="ECO:0000313" key="2">
    <source>
        <dbReference type="EMBL" id="AWS00591.1"/>
    </source>
</evidence>
<reference evidence="2 3" key="1">
    <citation type="submission" date="2018-05" db="EMBL/GenBank/DDBJ databases">
        <title>Complete Genome Sequences of Extremely Thermoacidophilic, Metal-Mobilizing Type-Strain Members of the Archaeal Family Sulfolobaceae: Acidianus brierleyi DSM-1651T, Acidianus sulfidivorans DSM-18786T, Metallosphaera hakonensis DSM-7519T, and Metallosphaera prunae DSM-10039T.</title>
        <authorList>
            <person name="Counts J.A."/>
            <person name="Kelly R.M."/>
        </authorList>
    </citation>
    <scope>NUCLEOTIDE SEQUENCE [LARGE SCALE GENOMIC DNA]</scope>
    <source>
        <strain evidence="2 3">HO1-1</strain>
    </source>
</reference>
<dbReference type="Proteomes" id="UP000247586">
    <property type="component" value="Chromosome"/>
</dbReference>
<feature type="transmembrane region" description="Helical" evidence="1">
    <location>
        <begin position="89"/>
        <end position="113"/>
    </location>
</feature>
<keyword evidence="1" id="KW-0472">Membrane</keyword>
<keyword evidence="1" id="KW-1133">Transmembrane helix</keyword>
<evidence type="ECO:0000313" key="3">
    <source>
        <dbReference type="Proteomes" id="UP000247586"/>
    </source>
</evidence>
<feature type="transmembrane region" description="Helical" evidence="1">
    <location>
        <begin position="7"/>
        <end position="30"/>
    </location>
</feature>
<keyword evidence="1" id="KW-0812">Transmembrane</keyword>
<dbReference type="AlphaFoldDB" id="A0A2U9IWV3"/>
<dbReference type="GeneID" id="36834921"/>
<evidence type="ECO:0008006" key="4">
    <source>
        <dbReference type="Google" id="ProtNLM"/>
    </source>
</evidence>
<dbReference type="EMBL" id="CP029287">
    <property type="protein sequence ID" value="AWS00591.1"/>
    <property type="molecule type" value="Genomic_DNA"/>
</dbReference>
<dbReference type="OrthoDB" id="43896at2157"/>
<sequence length="129" mass="14858">MRIFEALWRALWVLLILANVYDLVFSAVAWKMGHGLIEENFFVSIFQYYGGINIPFDLELMTMIGVKLLFFTGIYWYTKLFDLLKASKYKWTALIPFIAISIFVDVADTFIFFHIPLPGPTTPATGPSF</sequence>
<organism evidence="2 3">
    <name type="scientific">Metallosphaera hakonensis JCM 8857 = DSM 7519</name>
    <dbReference type="NCBI Taxonomy" id="1293036"/>
    <lineage>
        <taxon>Archaea</taxon>
        <taxon>Thermoproteota</taxon>
        <taxon>Thermoprotei</taxon>
        <taxon>Sulfolobales</taxon>
        <taxon>Sulfolobaceae</taxon>
        <taxon>Metallosphaera</taxon>
    </lineage>
</organism>
<name>A0A2U9IWV3_9CREN</name>
<reference evidence="3" key="2">
    <citation type="submission" date="2020-03" db="EMBL/GenBank/DDBJ databases">
        <title>Complete Genome Sequences of Extremely Thermoacidophilic, Metal-Mobilizing Type-Strain Members of the Archaeal Family Sulfolobaceae: Acidianus brierleyi DSM-1651T, Acidianus sulfidivorans DSM-18786T, Metallosphaera hakonensis DSM-7519T, and Metallosphaera prunae DSM-10039T.</title>
        <authorList>
            <person name="Counts J.A."/>
            <person name="Kelly R.M."/>
        </authorList>
    </citation>
    <scope>NUCLEOTIDE SEQUENCE [LARGE SCALE GENOMIC DNA]</scope>
    <source>
        <strain evidence="3">HO1-1</strain>
    </source>
</reference>